<comment type="subcellular location">
    <subcellularLocation>
        <location evidence="1 7 8">Cytoplasm</location>
    </subcellularLocation>
</comment>
<keyword evidence="7 8" id="KW-0573">Peptidoglycan synthesis</keyword>
<dbReference type="GO" id="GO:0008764">
    <property type="term" value="F:UDP-N-acetylmuramoylalanine-D-glutamate ligase activity"/>
    <property type="evidence" value="ECO:0007669"/>
    <property type="project" value="UniProtKB-UniRule"/>
</dbReference>
<feature type="binding site" evidence="7">
    <location>
        <begin position="116"/>
        <end position="122"/>
    </location>
    <ligand>
        <name>ATP</name>
        <dbReference type="ChEBI" id="CHEBI:30616"/>
    </ligand>
</feature>
<dbReference type="InterPro" id="IPR013221">
    <property type="entry name" value="Mur_ligase_cen"/>
</dbReference>
<dbReference type="InterPro" id="IPR036615">
    <property type="entry name" value="Mur_ligase_C_dom_sf"/>
</dbReference>
<dbReference type="SUPFAM" id="SSF53244">
    <property type="entry name" value="MurD-like peptide ligases, peptide-binding domain"/>
    <property type="match status" value="1"/>
</dbReference>
<reference evidence="11 12" key="1">
    <citation type="journal article" date="2019" name="Biochem. Eng. J.">
        <title>Metabolic engineering of the marine bacteria Neptunomonas concharum for the production of acetoin and meso-2,3-butanediol from acetate.</title>
        <authorList>
            <person name="Li W."/>
            <person name="Pu N."/>
            <person name="Liu C.-X."/>
            <person name="Yuan Q.-P."/>
            <person name="Li Z.-J."/>
        </authorList>
    </citation>
    <scope>NUCLEOTIDE SEQUENCE [LARGE SCALE GENOMIC DNA]</scope>
    <source>
        <strain evidence="11 12">JCM17730</strain>
    </source>
</reference>
<comment type="similarity">
    <text evidence="7">Belongs to the MurCDEF family.</text>
</comment>
<keyword evidence="12" id="KW-1185">Reference proteome</keyword>
<dbReference type="OrthoDB" id="9809796at2"/>
<dbReference type="PANTHER" id="PTHR43692">
    <property type="entry name" value="UDP-N-ACETYLMURAMOYLALANINE--D-GLUTAMATE LIGASE"/>
    <property type="match status" value="1"/>
</dbReference>
<organism evidence="11 12">
    <name type="scientific">Neptunomonas concharum</name>
    <dbReference type="NCBI Taxonomy" id="1031538"/>
    <lineage>
        <taxon>Bacteria</taxon>
        <taxon>Pseudomonadati</taxon>
        <taxon>Pseudomonadota</taxon>
        <taxon>Gammaproteobacteria</taxon>
        <taxon>Oceanospirillales</taxon>
        <taxon>Oceanospirillaceae</taxon>
        <taxon>Neptunomonas</taxon>
    </lineage>
</organism>
<evidence type="ECO:0000256" key="5">
    <source>
        <dbReference type="ARBA" id="ARBA00022741"/>
    </source>
</evidence>
<dbReference type="InterPro" id="IPR004101">
    <property type="entry name" value="Mur_ligase_C"/>
</dbReference>
<keyword evidence="6 7" id="KW-0067">ATP-binding</keyword>
<dbReference type="SUPFAM" id="SSF51984">
    <property type="entry name" value="MurCD N-terminal domain"/>
    <property type="match status" value="1"/>
</dbReference>
<dbReference type="SUPFAM" id="SSF53623">
    <property type="entry name" value="MurD-like peptide ligases, catalytic domain"/>
    <property type="match status" value="1"/>
</dbReference>
<dbReference type="GO" id="GO:0051301">
    <property type="term" value="P:cell division"/>
    <property type="evidence" value="ECO:0007669"/>
    <property type="project" value="UniProtKB-KW"/>
</dbReference>
<dbReference type="GO" id="GO:0005524">
    <property type="term" value="F:ATP binding"/>
    <property type="evidence" value="ECO:0007669"/>
    <property type="project" value="UniProtKB-UniRule"/>
</dbReference>
<evidence type="ECO:0000256" key="1">
    <source>
        <dbReference type="ARBA" id="ARBA00004496"/>
    </source>
</evidence>
<dbReference type="GO" id="GO:0005737">
    <property type="term" value="C:cytoplasm"/>
    <property type="evidence" value="ECO:0007669"/>
    <property type="project" value="UniProtKB-SubCell"/>
</dbReference>
<dbReference type="GO" id="GO:0071555">
    <property type="term" value="P:cell wall organization"/>
    <property type="evidence" value="ECO:0007669"/>
    <property type="project" value="UniProtKB-KW"/>
</dbReference>
<dbReference type="NCBIfam" id="TIGR01087">
    <property type="entry name" value="murD"/>
    <property type="match status" value="1"/>
</dbReference>
<comment type="function">
    <text evidence="7 8">Cell wall formation. Catalyzes the addition of glutamate to the nucleotide precursor UDP-N-acetylmuramoyl-L-alanine (UMA).</text>
</comment>
<evidence type="ECO:0000313" key="11">
    <source>
        <dbReference type="EMBL" id="QEQ96026.1"/>
    </source>
</evidence>
<dbReference type="Pfam" id="PF21799">
    <property type="entry name" value="MurD-like_N"/>
    <property type="match status" value="1"/>
</dbReference>
<protein>
    <recommendedName>
        <fullName evidence="7 8">UDP-N-acetylmuramoylalanine--D-glutamate ligase</fullName>
        <ecNumber evidence="7 8">6.3.2.9</ecNumber>
    </recommendedName>
    <alternativeName>
        <fullName evidence="7">D-glutamic acid-adding enzyme</fullName>
    </alternativeName>
    <alternativeName>
        <fullName evidence="7">UDP-N-acetylmuramoyl-L-alanyl-D-glutamate synthetase</fullName>
    </alternativeName>
</protein>
<evidence type="ECO:0000256" key="7">
    <source>
        <dbReference type="HAMAP-Rule" id="MF_00639"/>
    </source>
</evidence>
<evidence type="ECO:0000259" key="9">
    <source>
        <dbReference type="Pfam" id="PF02875"/>
    </source>
</evidence>
<evidence type="ECO:0000256" key="2">
    <source>
        <dbReference type="ARBA" id="ARBA00004752"/>
    </source>
</evidence>
<evidence type="ECO:0000256" key="3">
    <source>
        <dbReference type="ARBA" id="ARBA00022490"/>
    </source>
</evidence>
<comment type="pathway">
    <text evidence="2 7 8">Cell wall biogenesis; peptidoglycan biosynthesis.</text>
</comment>
<feature type="domain" description="Mur ligase central" evidence="10">
    <location>
        <begin position="114"/>
        <end position="286"/>
    </location>
</feature>
<dbReference type="EMBL" id="CP043869">
    <property type="protein sequence ID" value="QEQ96026.1"/>
    <property type="molecule type" value="Genomic_DNA"/>
</dbReference>
<keyword evidence="7 8" id="KW-0132">Cell division</keyword>
<dbReference type="GO" id="GO:0009252">
    <property type="term" value="P:peptidoglycan biosynthetic process"/>
    <property type="evidence" value="ECO:0007669"/>
    <property type="project" value="UniProtKB-UniRule"/>
</dbReference>
<comment type="catalytic activity">
    <reaction evidence="7 8">
        <text>UDP-N-acetyl-alpha-D-muramoyl-L-alanine + D-glutamate + ATP = UDP-N-acetyl-alpha-D-muramoyl-L-alanyl-D-glutamate + ADP + phosphate + H(+)</text>
        <dbReference type="Rhea" id="RHEA:16429"/>
        <dbReference type="ChEBI" id="CHEBI:15378"/>
        <dbReference type="ChEBI" id="CHEBI:29986"/>
        <dbReference type="ChEBI" id="CHEBI:30616"/>
        <dbReference type="ChEBI" id="CHEBI:43474"/>
        <dbReference type="ChEBI" id="CHEBI:83898"/>
        <dbReference type="ChEBI" id="CHEBI:83900"/>
        <dbReference type="ChEBI" id="CHEBI:456216"/>
        <dbReference type="EC" id="6.3.2.9"/>
    </reaction>
</comment>
<dbReference type="PANTHER" id="PTHR43692:SF1">
    <property type="entry name" value="UDP-N-ACETYLMURAMOYLALANINE--D-GLUTAMATE LIGASE"/>
    <property type="match status" value="1"/>
</dbReference>
<dbReference type="RefSeq" id="WP_138988897.1">
    <property type="nucleotide sequence ID" value="NZ_CP043869.1"/>
</dbReference>
<keyword evidence="4 7" id="KW-0436">Ligase</keyword>
<dbReference type="EC" id="6.3.2.9" evidence="7 8"/>
<evidence type="ECO:0000256" key="8">
    <source>
        <dbReference type="RuleBase" id="RU003664"/>
    </source>
</evidence>
<dbReference type="HAMAP" id="MF_00639">
    <property type="entry name" value="MurD"/>
    <property type="match status" value="1"/>
</dbReference>
<feature type="domain" description="Mur ligase C-terminal" evidence="9">
    <location>
        <begin position="309"/>
        <end position="427"/>
    </location>
</feature>
<keyword evidence="5 7" id="KW-0547">Nucleotide-binding</keyword>
<evidence type="ECO:0000259" key="10">
    <source>
        <dbReference type="Pfam" id="PF08245"/>
    </source>
</evidence>
<evidence type="ECO:0000313" key="12">
    <source>
        <dbReference type="Proteomes" id="UP000324760"/>
    </source>
</evidence>
<gene>
    <name evidence="7" type="primary">murD</name>
    <name evidence="11" type="ORF">F0U83_04510</name>
</gene>
<keyword evidence="7 8" id="KW-0131">Cell cycle</keyword>
<name>A0A5P1R9R6_9GAMM</name>
<proteinExistence type="inferred from homology"/>
<dbReference type="Proteomes" id="UP000324760">
    <property type="component" value="Chromosome"/>
</dbReference>
<dbReference type="Pfam" id="PF08245">
    <property type="entry name" value="Mur_ligase_M"/>
    <property type="match status" value="1"/>
</dbReference>
<dbReference type="Gene3D" id="3.40.50.720">
    <property type="entry name" value="NAD(P)-binding Rossmann-like Domain"/>
    <property type="match status" value="1"/>
</dbReference>
<keyword evidence="3 7" id="KW-0963">Cytoplasm</keyword>
<dbReference type="Gene3D" id="3.40.1190.10">
    <property type="entry name" value="Mur-like, catalytic domain"/>
    <property type="match status" value="1"/>
</dbReference>
<dbReference type="InterPro" id="IPR005762">
    <property type="entry name" value="MurD"/>
</dbReference>
<dbReference type="KEGG" id="ncu:F0U83_04510"/>
<keyword evidence="7 8" id="KW-0133">Cell shape</keyword>
<sequence length="450" mass="48127">MSLISSDRLKIVIGLGLTGLSCARYLARTGQRFALADTREVPPNLDEIRRIYPDVDIRTGDLDAQFLKQADELVLSPGVAKSHPAIQEALSSGVKLIGDIDLFCREVSAPIVAITGSNAKSTVTSLVGEMAKTAGIDVGVGGNLGLPVLDMLSDGEKALYVLELSSFQLETTHELRAEVATVLNVSQDHLDRYPDMQGYYQAKHRIFRGCKQAVENLDDALTHPLLPAGVPLWGYRLGKADFRIFGLQDVDGEEWLALGTEPLMPVSMMKMPGRHNVVNALSALALGTLSGIPMNAMLAALKAFPGLDHRCQWVAEKQGVAFYNDSKGTNVGATVAALEGLGSELKAPSKLVLIAGGEGKGADFGDLILPVKTYVKTVILIGQDADILKQTLTGSAEVLMADSMEEAVNRSAEVAVSGDVVLLSPACASFDMFKGYADRGQQFVKWVESL</sequence>
<keyword evidence="7 8" id="KW-0961">Cell wall biogenesis/degradation</keyword>
<dbReference type="AlphaFoldDB" id="A0A5P1R9R6"/>
<dbReference type="GO" id="GO:0008360">
    <property type="term" value="P:regulation of cell shape"/>
    <property type="evidence" value="ECO:0007669"/>
    <property type="project" value="UniProtKB-KW"/>
</dbReference>
<evidence type="ECO:0000256" key="4">
    <source>
        <dbReference type="ARBA" id="ARBA00022598"/>
    </source>
</evidence>
<dbReference type="UniPathway" id="UPA00219"/>
<dbReference type="Pfam" id="PF02875">
    <property type="entry name" value="Mur_ligase_C"/>
    <property type="match status" value="1"/>
</dbReference>
<evidence type="ECO:0000256" key="6">
    <source>
        <dbReference type="ARBA" id="ARBA00022840"/>
    </source>
</evidence>
<accession>A0A5P1R9R6</accession>
<dbReference type="Gene3D" id="3.90.190.20">
    <property type="entry name" value="Mur ligase, C-terminal domain"/>
    <property type="match status" value="1"/>
</dbReference>
<dbReference type="InterPro" id="IPR036565">
    <property type="entry name" value="Mur-like_cat_sf"/>
</dbReference>